<dbReference type="InterPro" id="IPR000642">
    <property type="entry name" value="Peptidase_M41"/>
</dbReference>
<dbReference type="Pfam" id="PF17862">
    <property type="entry name" value="AAA_lid_3"/>
    <property type="match status" value="1"/>
</dbReference>
<evidence type="ECO:0000256" key="5">
    <source>
        <dbReference type="ARBA" id="ARBA00022692"/>
    </source>
</evidence>
<keyword evidence="11 14" id="KW-1133">Transmembrane helix</keyword>
<keyword evidence="5 14" id="KW-0812">Transmembrane</keyword>
<dbReference type="FunFam" id="3.40.50.300:FF:000001">
    <property type="entry name" value="ATP-dependent zinc metalloprotease FtsH"/>
    <property type="match status" value="1"/>
</dbReference>
<evidence type="ECO:0000256" key="14">
    <source>
        <dbReference type="SAM" id="Phobius"/>
    </source>
</evidence>
<dbReference type="Gene3D" id="1.10.720.10">
    <property type="match status" value="1"/>
</dbReference>
<protein>
    <submittedName>
        <fullName evidence="17">Cell division protein FtsH</fullName>
    </submittedName>
</protein>
<dbReference type="Pfam" id="PF01434">
    <property type="entry name" value="Peptidase_M41"/>
    <property type="match status" value="1"/>
</dbReference>
<dbReference type="GO" id="GO:0004176">
    <property type="term" value="F:ATP-dependent peptidase activity"/>
    <property type="evidence" value="ECO:0007669"/>
    <property type="project" value="InterPro"/>
</dbReference>
<dbReference type="InterPro" id="IPR011546">
    <property type="entry name" value="Pept_M41_FtsH_extracell"/>
</dbReference>
<dbReference type="HAMAP" id="MF_01458">
    <property type="entry name" value="FtsH"/>
    <property type="match status" value="1"/>
</dbReference>
<evidence type="ECO:0000256" key="6">
    <source>
        <dbReference type="ARBA" id="ARBA00022723"/>
    </source>
</evidence>
<evidence type="ECO:0000256" key="3">
    <source>
        <dbReference type="ARBA" id="ARBA00010044"/>
    </source>
</evidence>
<evidence type="ECO:0000256" key="1">
    <source>
        <dbReference type="ARBA" id="ARBA00001947"/>
    </source>
</evidence>
<keyword evidence="7" id="KW-0547">Nucleotide-binding</keyword>
<dbReference type="Gene3D" id="1.20.58.760">
    <property type="entry name" value="Peptidase M41"/>
    <property type="match status" value="1"/>
</dbReference>
<name>K1U3Z1_9ZZZZ</name>
<sequence>MNKKVDKKTIKKGLLPYLFILLIILGIFYLFNFLNHKTNILTYNEFMENLANGKVKEVMLVPRDRAQTYEVTGKLSDYAENESFYAVLPKSENVVKKITDITEKQKIELVTKADPESSTWLVILADVLPLALLVFLAFFFLNKQMAGNRSSMDFGKSKARLSDNKNKVTFKDVAGLKEEKEEVRELIDFLKNPKKFQKLGARIPKGVLLMGPPGTGKTLLARAVAGEANVPFYFISGSDFVELFVGVGASRVRDMFQQAKRNAPCLIFIDEIDAVGRQRGTGLGGGHDEREQTLNQLLTEMDGFGENEGIIIIAATNRPDVLDPALLRPGRFDRQVTVSLPDIKGREEILAVHAKNKKLAKDVTLTNLAKRTPGFSGADLENLLNEAALLAVRRDKDAITMHEVDEATDRVLMGPAKVSHKYSEKDRRLVAYHEAGHAVIGLKLANASDVQKVTIIPRGSAGGYNMMVPSEEKLCSTKTDLLEQVTGLLGGRVAEEVVFKEITTGAENDFSKATKIVRAMVTEYGMSDLGPMQLEQQEGAAFLGRDYNKTRNFSETVAHEIDEEMRKIINGCYVDAKKIIKENRELLNLIAETLLEYETLTKEQIDYLVENGCMPDENKDNLESMSLTSLKEMAKEKGIKNYSKMNKAEIIDELDKVNKEK</sequence>
<dbReference type="CDD" id="cd19501">
    <property type="entry name" value="RecA-like_FtsH"/>
    <property type="match status" value="1"/>
</dbReference>
<dbReference type="SMART" id="SM00382">
    <property type="entry name" value="AAA"/>
    <property type="match status" value="1"/>
</dbReference>
<dbReference type="GO" id="GO:0008270">
    <property type="term" value="F:zinc ion binding"/>
    <property type="evidence" value="ECO:0007669"/>
    <property type="project" value="InterPro"/>
</dbReference>
<dbReference type="SUPFAM" id="SSF140990">
    <property type="entry name" value="FtsH protease domain-like"/>
    <property type="match status" value="1"/>
</dbReference>
<dbReference type="GO" id="GO:0006508">
    <property type="term" value="P:proteolysis"/>
    <property type="evidence" value="ECO:0007669"/>
    <property type="project" value="UniProtKB-KW"/>
</dbReference>
<keyword evidence="10" id="KW-0067">ATP-binding</keyword>
<comment type="cofactor">
    <cofactor evidence="1">
        <name>Zn(2+)</name>
        <dbReference type="ChEBI" id="CHEBI:29105"/>
    </cofactor>
</comment>
<dbReference type="GO" id="GO:0004222">
    <property type="term" value="F:metalloendopeptidase activity"/>
    <property type="evidence" value="ECO:0007669"/>
    <property type="project" value="InterPro"/>
</dbReference>
<gene>
    <name evidence="17" type="ORF">OBE_01784</name>
</gene>
<dbReference type="GO" id="GO:0016020">
    <property type="term" value="C:membrane"/>
    <property type="evidence" value="ECO:0007669"/>
    <property type="project" value="UniProtKB-SubCell"/>
</dbReference>
<dbReference type="Pfam" id="PF07498">
    <property type="entry name" value="Rho_N"/>
    <property type="match status" value="1"/>
</dbReference>
<evidence type="ECO:0000256" key="8">
    <source>
        <dbReference type="ARBA" id="ARBA00022801"/>
    </source>
</evidence>
<keyword evidence="8" id="KW-0378">Hydrolase</keyword>
<dbReference type="InterPro" id="IPR011112">
    <property type="entry name" value="Rho-like_N"/>
</dbReference>
<dbReference type="PROSITE" id="PS00674">
    <property type="entry name" value="AAA"/>
    <property type="match status" value="1"/>
</dbReference>
<keyword evidence="17" id="KW-0131">Cell cycle</keyword>
<dbReference type="SUPFAM" id="SSF52540">
    <property type="entry name" value="P-loop containing nucleoside triphosphate hydrolases"/>
    <property type="match status" value="1"/>
</dbReference>
<organism evidence="17">
    <name type="scientific">human gut metagenome</name>
    <dbReference type="NCBI Taxonomy" id="408170"/>
    <lineage>
        <taxon>unclassified sequences</taxon>
        <taxon>metagenomes</taxon>
        <taxon>organismal metagenomes</taxon>
    </lineage>
</organism>
<keyword evidence="12" id="KW-0482">Metalloprotease</keyword>
<comment type="similarity">
    <text evidence="3">In the C-terminal section; belongs to the peptidase M41 family.</text>
</comment>
<dbReference type="Gene3D" id="1.10.8.60">
    <property type="match status" value="1"/>
</dbReference>
<dbReference type="InterPro" id="IPR003593">
    <property type="entry name" value="AAA+_ATPase"/>
</dbReference>
<dbReference type="InterPro" id="IPR027417">
    <property type="entry name" value="P-loop_NTPase"/>
</dbReference>
<dbReference type="Gene3D" id="3.40.50.300">
    <property type="entry name" value="P-loop containing nucleotide triphosphate hydrolases"/>
    <property type="match status" value="1"/>
</dbReference>
<proteinExistence type="inferred from homology"/>
<evidence type="ECO:0000256" key="9">
    <source>
        <dbReference type="ARBA" id="ARBA00022833"/>
    </source>
</evidence>
<feature type="domain" description="Rho termination factor-like N-terminal" evidence="16">
    <location>
        <begin position="621"/>
        <end position="661"/>
    </location>
</feature>
<feature type="domain" description="AAA+ ATPase" evidence="15">
    <location>
        <begin position="203"/>
        <end position="342"/>
    </location>
</feature>
<dbReference type="GO" id="GO:0016887">
    <property type="term" value="F:ATP hydrolysis activity"/>
    <property type="evidence" value="ECO:0007669"/>
    <property type="project" value="InterPro"/>
</dbReference>
<dbReference type="Pfam" id="PF00004">
    <property type="entry name" value="AAA"/>
    <property type="match status" value="1"/>
</dbReference>
<comment type="caution">
    <text evidence="17">The sequence shown here is derived from an EMBL/GenBank/DDBJ whole genome shotgun (WGS) entry which is preliminary data.</text>
</comment>
<evidence type="ECO:0000256" key="7">
    <source>
        <dbReference type="ARBA" id="ARBA00022741"/>
    </source>
</evidence>
<dbReference type="PANTHER" id="PTHR23076:SF113">
    <property type="entry name" value="ATP-DEPENDENT ZINC METALLOPROTEASE FTSH 1, CHLOROPLASTIC-RELATED"/>
    <property type="match status" value="1"/>
</dbReference>
<keyword evidence="6" id="KW-0479">Metal-binding</keyword>
<comment type="subcellular location">
    <subcellularLocation>
        <location evidence="2">Membrane</location>
    </subcellularLocation>
</comment>
<dbReference type="NCBIfam" id="TIGR01241">
    <property type="entry name" value="FtsH_fam"/>
    <property type="match status" value="1"/>
</dbReference>
<dbReference type="SUPFAM" id="SSF68912">
    <property type="entry name" value="Rho N-terminal domain-like"/>
    <property type="match status" value="1"/>
</dbReference>
<feature type="transmembrane region" description="Helical" evidence="14">
    <location>
        <begin position="120"/>
        <end position="141"/>
    </location>
</feature>
<keyword evidence="4" id="KW-0645">Protease</keyword>
<keyword evidence="9" id="KW-0862">Zinc</keyword>
<evidence type="ECO:0000259" key="15">
    <source>
        <dbReference type="SMART" id="SM00382"/>
    </source>
</evidence>
<keyword evidence="13 14" id="KW-0472">Membrane</keyword>
<evidence type="ECO:0000256" key="2">
    <source>
        <dbReference type="ARBA" id="ARBA00004370"/>
    </source>
</evidence>
<dbReference type="FunFam" id="1.10.8.60:FF:000001">
    <property type="entry name" value="ATP-dependent zinc metalloprotease FtsH"/>
    <property type="match status" value="1"/>
</dbReference>
<evidence type="ECO:0000259" key="16">
    <source>
        <dbReference type="SMART" id="SM00959"/>
    </source>
</evidence>
<evidence type="ECO:0000256" key="12">
    <source>
        <dbReference type="ARBA" id="ARBA00023049"/>
    </source>
</evidence>
<dbReference type="GO" id="GO:0005524">
    <property type="term" value="F:ATP binding"/>
    <property type="evidence" value="ECO:0007669"/>
    <property type="project" value="UniProtKB-KW"/>
</dbReference>
<dbReference type="AlphaFoldDB" id="K1U3Z1"/>
<dbReference type="InterPro" id="IPR003959">
    <property type="entry name" value="ATPase_AAA_core"/>
</dbReference>
<dbReference type="Pfam" id="PF06480">
    <property type="entry name" value="FtsH_ext"/>
    <property type="match status" value="1"/>
</dbReference>
<dbReference type="SMART" id="SM00959">
    <property type="entry name" value="Rho_N"/>
    <property type="match status" value="1"/>
</dbReference>
<dbReference type="EMBL" id="AJWZ01001172">
    <property type="protein sequence ID" value="EKC74619.1"/>
    <property type="molecule type" value="Genomic_DNA"/>
</dbReference>
<feature type="transmembrane region" description="Helical" evidence="14">
    <location>
        <begin position="14"/>
        <end position="34"/>
    </location>
</feature>
<accession>K1U3Z1</accession>
<dbReference type="InterPro" id="IPR036269">
    <property type="entry name" value="Rho_N_sf"/>
</dbReference>
<evidence type="ECO:0000256" key="13">
    <source>
        <dbReference type="ARBA" id="ARBA00023136"/>
    </source>
</evidence>
<keyword evidence="17" id="KW-0132">Cell division</keyword>
<dbReference type="InterPro" id="IPR003960">
    <property type="entry name" value="ATPase_AAA_CS"/>
</dbReference>
<dbReference type="FunFam" id="1.20.58.760:FF:000001">
    <property type="entry name" value="ATP-dependent zinc metalloprotease FtsH"/>
    <property type="match status" value="1"/>
</dbReference>
<reference evidence="17" key="1">
    <citation type="journal article" date="2013" name="Environ. Microbiol.">
        <title>Microbiota from the distal guts of lean and obese adolescents exhibit partial functional redundancy besides clear differences in community structure.</title>
        <authorList>
            <person name="Ferrer M."/>
            <person name="Ruiz A."/>
            <person name="Lanza F."/>
            <person name="Haange S.B."/>
            <person name="Oberbach A."/>
            <person name="Till H."/>
            <person name="Bargiela R."/>
            <person name="Campoy C."/>
            <person name="Segura M.T."/>
            <person name="Richter M."/>
            <person name="von Bergen M."/>
            <person name="Seifert J."/>
            <person name="Suarez A."/>
        </authorList>
    </citation>
    <scope>NUCLEOTIDE SEQUENCE</scope>
</reference>
<dbReference type="InterPro" id="IPR037219">
    <property type="entry name" value="Peptidase_M41-like"/>
</dbReference>
<dbReference type="GO" id="GO:0051301">
    <property type="term" value="P:cell division"/>
    <property type="evidence" value="ECO:0007669"/>
    <property type="project" value="UniProtKB-KW"/>
</dbReference>
<evidence type="ECO:0000256" key="4">
    <source>
        <dbReference type="ARBA" id="ARBA00022670"/>
    </source>
</evidence>
<evidence type="ECO:0000256" key="11">
    <source>
        <dbReference type="ARBA" id="ARBA00022989"/>
    </source>
</evidence>
<dbReference type="PANTHER" id="PTHR23076">
    <property type="entry name" value="METALLOPROTEASE M41 FTSH"/>
    <property type="match status" value="1"/>
</dbReference>
<dbReference type="GO" id="GO:0006353">
    <property type="term" value="P:DNA-templated transcription termination"/>
    <property type="evidence" value="ECO:0007669"/>
    <property type="project" value="InterPro"/>
</dbReference>
<dbReference type="InterPro" id="IPR005936">
    <property type="entry name" value="FtsH"/>
</dbReference>
<evidence type="ECO:0000256" key="10">
    <source>
        <dbReference type="ARBA" id="ARBA00022840"/>
    </source>
</evidence>
<evidence type="ECO:0000313" key="17">
    <source>
        <dbReference type="EMBL" id="EKC74619.1"/>
    </source>
</evidence>
<dbReference type="InterPro" id="IPR041569">
    <property type="entry name" value="AAA_lid_3"/>
</dbReference>